<dbReference type="AlphaFoldDB" id="A0A511XHI8"/>
<comment type="caution">
    <text evidence="3">The sequence shown here is derived from an EMBL/GenBank/DDBJ whole genome shotgun (WGS) entry which is preliminary data.</text>
</comment>
<evidence type="ECO:0000256" key="2">
    <source>
        <dbReference type="SAM" id="SignalP"/>
    </source>
</evidence>
<dbReference type="Pfam" id="PF10938">
    <property type="entry name" value="YfdX"/>
    <property type="match status" value="1"/>
</dbReference>
<sequence length="253" mass="26108">MKLNVTLSRQDTEFMKRLSALVLAAGLAAAPVLAHAGPVHGAHVAWEKYKAGRALKHLSADGQRALVDILMARDMLSAGKTDQAIPALYDAQKRLQAAAKADTKLMTAENALTPAPQHPAVPGHVPSATPDVWVPVGGEWIASENLAPEKKAAVGTANGQLKTGTTQQAADTMQVVSEDVDFIVALAPLTPTEGAVNRATVFTEGRDAKSAVDALNEALGGIVFVSDDFIDSQAQGKGAQGAPAAGQAPAAKN</sequence>
<gene>
    <name evidence="3" type="ORF">AOE01nite_06050</name>
</gene>
<name>A0A511XHI8_9PROT</name>
<evidence type="ECO:0000313" key="3">
    <source>
        <dbReference type="EMBL" id="GEN62381.1"/>
    </source>
</evidence>
<accession>A0A511XHI8</accession>
<dbReference type="EMBL" id="BJYG01000005">
    <property type="protein sequence ID" value="GEN62381.1"/>
    <property type="molecule type" value="Genomic_DNA"/>
</dbReference>
<feature type="region of interest" description="Disordered" evidence="1">
    <location>
        <begin position="234"/>
        <end position="253"/>
    </location>
</feature>
<reference evidence="3 4" key="1">
    <citation type="submission" date="2019-07" db="EMBL/GenBank/DDBJ databases">
        <title>Whole genome shotgun sequence of Acetobacter oeni NBRC 105207.</title>
        <authorList>
            <person name="Hosoyama A."/>
            <person name="Uohara A."/>
            <person name="Ohji S."/>
            <person name="Ichikawa N."/>
        </authorList>
    </citation>
    <scope>NUCLEOTIDE SEQUENCE [LARGE SCALE GENOMIC DNA]</scope>
    <source>
        <strain evidence="3 4">NBRC 105207</strain>
    </source>
</reference>
<organism evidence="3 4">
    <name type="scientific">Acetobacter oeni</name>
    <dbReference type="NCBI Taxonomy" id="304077"/>
    <lineage>
        <taxon>Bacteria</taxon>
        <taxon>Pseudomonadati</taxon>
        <taxon>Pseudomonadota</taxon>
        <taxon>Alphaproteobacteria</taxon>
        <taxon>Acetobacterales</taxon>
        <taxon>Acetobacteraceae</taxon>
        <taxon>Acetobacter</taxon>
    </lineage>
</organism>
<dbReference type="InterPro" id="IPR021236">
    <property type="entry name" value="Uncharacterised_YfdX"/>
</dbReference>
<feature type="chain" id="PRO_5022057346" description="YfdX protein" evidence="2">
    <location>
        <begin position="37"/>
        <end position="253"/>
    </location>
</feature>
<protein>
    <recommendedName>
        <fullName evidence="5">YfdX protein</fullName>
    </recommendedName>
</protein>
<proteinExistence type="predicted"/>
<evidence type="ECO:0000313" key="4">
    <source>
        <dbReference type="Proteomes" id="UP000321746"/>
    </source>
</evidence>
<dbReference type="Proteomes" id="UP000321746">
    <property type="component" value="Unassembled WGS sequence"/>
</dbReference>
<feature type="signal peptide" evidence="2">
    <location>
        <begin position="1"/>
        <end position="36"/>
    </location>
</feature>
<evidence type="ECO:0000256" key="1">
    <source>
        <dbReference type="SAM" id="MobiDB-lite"/>
    </source>
</evidence>
<dbReference type="Gene3D" id="6.10.250.2140">
    <property type="match status" value="1"/>
</dbReference>
<keyword evidence="2" id="KW-0732">Signal</keyword>
<dbReference type="Gene3D" id="1.20.120.1940">
    <property type="entry name" value="YfdX protein domain"/>
    <property type="match status" value="1"/>
</dbReference>
<evidence type="ECO:0008006" key="5">
    <source>
        <dbReference type="Google" id="ProtNLM"/>
    </source>
</evidence>
<keyword evidence="4" id="KW-1185">Reference proteome</keyword>